<accession>A0AAV3SYU7</accession>
<dbReference type="Proteomes" id="UP001500194">
    <property type="component" value="Unassembled WGS sequence"/>
</dbReference>
<reference evidence="2 3" key="1">
    <citation type="journal article" date="2019" name="Int. J. Syst. Evol. Microbiol.">
        <title>The Global Catalogue of Microorganisms (GCM) 10K type strain sequencing project: providing services to taxonomists for standard genome sequencing and annotation.</title>
        <authorList>
            <consortium name="The Broad Institute Genomics Platform"/>
            <consortium name="The Broad Institute Genome Sequencing Center for Infectious Disease"/>
            <person name="Wu L."/>
            <person name="Ma J."/>
        </authorList>
    </citation>
    <scope>NUCLEOTIDE SEQUENCE [LARGE SCALE GENOMIC DNA]</scope>
    <source>
        <strain evidence="2 3">JCM 16327</strain>
    </source>
</reference>
<evidence type="ECO:0000256" key="1">
    <source>
        <dbReference type="SAM" id="Phobius"/>
    </source>
</evidence>
<keyword evidence="3" id="KW-1185">Reference proteome</keyword>
<protein>
    <submittedName>
        <fullName evidence="2">Uncharacterized protein</fullName>
    </submittedName>
</protein>
<dbReference type="GeneID" id="68572602"/>
<sequence>MSIRDPNSLFAVVVLPAVCAALGLAAFGVLGLLVGLTLPLVVLANLPERDDRIAELEARVEELED</sequence>
<evidence type="ECO:0000313" key="2">
    <source>
        <dbReference type="EMBL" id="GAA0644356.1"/>
    </source>
</evidence>
<comment type="caution">
    <text evidence="2">The sequence shown here is derived from an EMBL/GenBank/DDBJ whole genome shotgun (WGS) entry which is preliminary data.</text>
</comment>
<dbReference type="RefSeq" id="WP_227261995.1">
    <property type="nucleotide sequence ID" value="NZ_BAAADU010000002.1"/>
</dbReference>
<keyword evidence="1" id="KW-0812">Transmembrane</keyword>
<dbReference type="AlphaFoldDB" id="A0AAV3SYU7"/>
<proteinExistence type="predicted"/>
<keyword evidence="1" id="KW-0472">Membrane</keyword>
<dbReference type="EMBL" id="BAAADU010000002">
    <property type="protein sequence ID" value="GAA0644356.1"/>
    <property type="molecule type" value="Genomic_DNA"/>
</dbReference>
<gene>
    <name evidence="2" type="ORF">GCM10009019_02850</name>
</gene>
<name>A0AAV3SYU7_9EURY</name>
<keyword evidence="1" id="KW-1133">Transmembrane helix</keyword>
<evidence type="ECO:0000313" key="3">
    <source>
        <dbReference type="Proteomes" id="UP001500194"/>
    </source>
</evidence>
<organism evidence="2 3">
    <name type="scientific">Salarchaeum japonicum</name>
    <dbReference type="NCBI Taxonomy" id="555573"/>
    <lineage>
        <taxon>Archaea</taxon>
        <taxon>Methanobacteriati</taxon>
        <taxon>Methanobacteriota</taxon>
        <taxon>Stenosarchaea group</taxon>
        <taxon>Halobacteria</taxon>
        <taxon>Halobacteriales</taxon>
        <taxon>Halobacteriaceae</taxon>
    </lineage>
</organism>
<feature type="transmembrane region" description="Helical" evidence="1">
    <location>
        <begin position="12"/>
        <end position="43"/>
    </location>
</feature>